<dbReference type="VEuPathDB" id="FungiDB:SJAG_04718"/>
<comment type="subcellular location">
    <subcellularLocation>
        <location evidence="1">Membrane</location>
        <topology evidence="1">Multi-pass membrane protein</topology>
    </subcellularLocation>
</comment>
<feature type="compositionally biased region" description="Polar residues" evidence="7">
    <location>
        <begin position="1"/>
        <end position="11"/>
    </location>
</feature>
<feature type="transmembrane region" description="Helical" evidence="8">
    <location>
        <begin position="136"/>
        <end position="158"/>
    </location>
</feature>
<evidence type="ECO:0000259" key="9">
    <source>
        <dbReference type="Pfam" id="PF00324"/>
    </source>
</evidence>
<feature type="transmembrane region" description="Helical" evidence="8">
    <location>
        <begin position="164"/>
        <end position="184"/>
    </location>
</feature>
<accession>B6K7K4</accession>
<feature type="domain" description="Amino acid permease/ SLC12A" evidence="9">
    <location>
        <begin position="54"/>
        <end position="513"/>
    </location>
</feature>
<evidence type="ECO:0000256" key="4">
    <source>
        <dbReference type="ARBA" id="ARBA00022970"/>
    </source>
</evidence>
<dbReference type="OrthoDB" id="3900342at2759"/>
<dbReference type="GeneID" id="7051507"/>
<evidence type="ECO:0000256" key="6">
    <source>
        <dbReference type="ARBA" id="ARBA00023136"/>
    </source>
</evidence>
<dbReference type="PIRSF" id="PIRSF006060">
    <property type="entry name" value="AA_transporter"/>
    <property type="match status" value="1"/>
</dbReference>
<dbReference type="JaponicusDB" id="SJAG_04718">
    <property type="gene designation" value="put4"/>
</dbReference>
<feature type="transmembrane region" description="Helical" evidence="8">
    <location>
        <begin position="454"/>
        <end position="476"/>
    </location>
</feature>
<evidence type="ECO:0000256" key="2">
    <source>
        <dbReference type="ARBA" id="ARBA00022448"/>
    </source>
</evidence>
<keyword evidence="12" id="KW-1185">Reference proteome</keyword>
<dbReference type="Gene3D" id="1.20.1740.10">
    <property type="entry name" value="Amino acid/polyamine transporter I"/>
    <property type="match status" value="1"/>
</dbReference>
<keyword evidence="6 8" id="KW-0472">Membrane</keyword>
<dbReference type="OMA" id="QIVFRRR"/>
<keyword evidence="2" id="KW-0813">Transport</keyword>
<name>B6K7K4_SCHJY</name>
<evidence type="ECO:0000256" key="8">
    <source>
        <dbReference type="SAM" id="Phobius"/>
    </source>
</evidence>
<dbReference type="GO" id="GO:0016020">
    <property type="term" value="C:membrane"/>
    <property type="evidence" value="ECO:0000318"/>
    <property type="project" value="GO_Central"/>
</dbReference>
<feature type="transmembrane region" description="Helical" evidence="8">
    <location>
        <begin position="245"/>
        <end position="264"/>
    </location>
</feature>
<dbReference type="EMBL" id="KE651168">
    <property type="protein sequence ID" value="EEB09508.1"/>
    <property type="molecule type" value="Genomic_DNA"/>
</dbReference>
<evidence type="ECO:0000256" key="1">
    <source>
        <dbReference type="ARBA" id="ARBA00004141"/>
    </source>
</evidence>
<keyword evidence="5 8" id="KW-1133">Transmembrane helix</keyword>
<dbReference type="Proteomes" id="UP000001744">
    <property type="component" value="Unassembled WGS sequence"/>
</dbReference>
<keyword evidence="4" id="KW-0029">Amino-acid transport</keyword>
<feature type="compositionally biased region" description="Basic and acidic residues" evidence="7">
    <location>
        <begin position="12"/>
        <end position="25"/>
    </location>
</feature>
<feature type="transmembrane region" description="Helical" evidence="8">
    <location>
        <begin position="377"/>
        <end position="399"/>
    </location>
</feature>
<feature type="transmembrane region" description="Helical" evidence="8">
    <location>
        <begin position="336"/>
        <end position="356"/>
    </location>
</feature>
<evidence type="ECO:0000313" key="10">
    <source>
        <dbReference type="EMBL" id="EEB09508.1"/>
    </source>
</evidence>
<dbReference type="AlphaFoldDB" id="B6K7K4"/>
<dbReference type="PANTHER" id="PTHR43341">
    <property type="entry name" value="AMINO ACID PERMEASE"/>
    <property type="match status" value="1"/>
</dbReference>
<proteinExistence type="predicted"/>
<dbReference type="GO" id="GO:0015171">
    <property type="term" value="F:amino acid transmembrane transporter activity"/>
    <property type="evidence" value="ECO:0000318"/>
    <property type="project" value="GO_Central"/>
</dbReference>
<feature type="transmembrane region" description="Helical" evidence="8">
    <location>
        <begin position="78"/>
        <end position="99"/>
    </location>
</feature>
<evidence type="ECO:0000313" key="12">
    <source>
        <dbReference type="Proteomes" id="UP000001744"/>
    </source>
</evidence>
<reference evidence="10 12" key="1">
    <citation type="journal article" date="2011" name="Science">
        <title>Comparative functional genomics of the fission yeasts.</title>
        <authorList>
            <person name="Rhind N."/>
            <person name="Chen Z."/>
            <person name="Yassour M."/>
            <person name="Thompson D.A."/>
            <person name="Haas B.J."/>
            <person name="Habib N."/>
            <person name="Wapinski I."/>
            <person name="Roy S."/>
            <person name="Lin M.F."/>
            <person name="Heiman D.I."/>
            <person name="Young S.K."/>
            <person name="Furuya K."/>
            <person name="Guo Y."/>
            <person name="Pidoux A."/>
            <person name="Chen H.M."/>
            <person name="Robbertse B."/>
            <person name="Goldberg J.M."/>
            <person name="Aoki K."/>
            <person name="Bayne E.H."/>
            <person name="Berlin A.M."/>
            <person name="Desjardins C.A."/>
            <person name="Dobbs E."/>
            <person name="Dukaj L."/>
            <person name="Fan L."/>
            <person name="FitzGerald M.G."/>
            <person name="French C."/>
            <person name="Gujja S."/>
            <person name="Hansen K."/>
            <person name="Keifenheim D."/>
            <person name="Levin J.Z."/>
            <person name="Mosher R.A."/>
            <person name="Mueller C.A."/>
            <person name="Pfiffner J."/>
            <person name="Priest M."/>
            <person name="Russ C."/>
            <person name="Smialowska A."/>
            <person name="Swoboda P."/>
            <person name="Sykes S.M."/>
            <person name="Vaughn M."/>
            <person name="Vengrova S."/>
            <person name="Yoder R."/>
            <person name="Zeng Q."/>
            <person name="Allshire R."/>
            <person name="Baulcombe D."/>
            <person name="Birren B.W."/>
            <person name="Brown W."/>
            <person name="Ekwall K."/>
            <person name="Kellis M."/>
            <person name="Leatherwood J."/>
            <person name="Levin H."/>
            <person name="Margalit H."/>
            <person name="Martienssen R."/>
            <person name="Nieduszynski C.A."/>
            <person name="Spatafora J.W."/>
            <person name="Friedman N."/>
            <person name="Dalgaard J.Z."/>
            <person name="Baumann P."/>
            <person name="Niki H."/>
            <person name="Regev A."/>
            <person name="Nusbaum C."/>
        </authorList>
    </citation>
    <scope>NUCLEOTIDE SEQUENCE [LARGE SCALE GENOMIC DNA]</scope>
    <source>
        <strain evidence="12">yFS275 / FY16936</strain>
    </source>
</reference>
<dbReference type="GO" id="GO:0003333">
    <property type="term" value="P:amino acid transmembrane transport"/>
    <property type="evidence" value="ECO:0000318"/>
    <property type="project" value="GO_Central"/>
</dbReference>
<sequence length="554" mass="61344">MVLLTDQQSTDLNEKKIPDSKHDSEDSFGISVESLGYDEQESQDRPVRGLSSRHIQFMAFGGCIGTGLFVGSGKVLAMAGPLSILLAYILVSTVVYGVTQALGEMTTWLPVPGAIQLFATRYINPATGFASGWNYYYGYVTVYCAEVSAAVTVIGYWIELNPAIWISIILCLMILINLLPVRVYGETEFWFSCIKVTTIVALLILTVVVDLGGAPNHHILGFQYWRNPGAMNTYLADGDLGRFSAFFNSLVMATYAFILSPEFICVAAGESQSPRRNIPKATKRFFYRIIFFYVLGVLAVGVLVPYTDPRLKMGSTGAASPFVIGMKDAGIRVLPHIINAVILVSAVSAGNSFMYSCSRTLMSLAEQGQAPQIFRRCNRYGTPYIAVLVSAAFGLLNYMNVSKGGATVFSWFVNLSTLSGLVAWAILLVAFLRFRAALKAQSISLASLPFRSRFQPWVSFYSLFWVLLVIVFNGYYCFFRGNFTAANFLTSYFGVFYFVALVGGYQLVKRTRFFTPAHEIDILTGKAEIDEMEANEKPPEEPKTFLGKVWQWIA</sequence>
<dbReference type="PROSITE" id="PS00218">
    <property type="entry name" value="AMINO_ACID_PERMEASE_1"/>
    <property type="match status" value="1"/>
</dbReference>
<evidence type="ECO:0000256" key="7">
    <source>
        <dbReference type="SAM" id="MobiDB-lite"/>
    </source>
</evidence>
<dbReference type="RefSeq" id="XP_002175801.1">
    <property type="nucleotide sequence ID" value="XM_002175765.2"/>
</dbReference>
<feature type="transmembrane region" description="Helical" evidence="8">
    <location>
        <begin position="285"/>
        <end position="306"/>
    </location>
</feature>
<dbReference type="InterPro" id="IPR004840">
    <property type="entry name" value="Amino_acid_permease_CS"/>
</dbReference>
<feature type="region of interest" description="Disordered" evidence="7">
    <location>
        <begin position="1"/>
        <end position="26"/>
    </location>
</feature>
<feature type="transmembrane region" description="Helical" evidence="8">
    <location>
        <begin position="196"/>
        <end position="214"/>
    </location>
</feature>
<dbReference type="PANTHER" id="PTHR43341:SF39">
    <property type="entry name" value="AMINO ACID TRANSPORTER (EUROFUNG)-RELATED"/>
    <property type="match status" value="1"/>
</dbReference>
<feature type="transmembrane region" description="Helical" evidence="8">
    <location>
        <begin position="411"/>
        <end position="434"/>
    </location>
</feature>
<protein>
    <submittedName>
        <fullName evidence="10">Proline specific permease</fullName>
    </submittedName>
</protein>
<dbReference type="FunFam" id="1.20.1740.10:FF:000006">
    <property type="entry name" value="General amino acid permease"/>
    <property type="match status" value="1"/>
</dbReference>
<organism evidence="10 12">
    <name type="scientific">Schizosaccharomyces japonicus (strain yFS275 / FY16936)</name>
    <name type="common">Fission yeast</name>
    <dbReference type="NCBI Taxonomy" id="402676"/>
    <lineage>
        <taxon>Eukaryota</taxon>
        <taxon>Fungi</taxon>
        <taxon>Dikarya</taxon>
        <taxon>Ascomycota</taxon>
        <taxon>Taphrinomycotina</taxon>
        <taxon>Schizosaccharomycetes</taxon>
        <taxon>Schizosaccharomycetales</taxon>
        <taxon>Schizosaccharomycetaceae</taxon>
        <taxon>Schizosaccharomyces</taxon>
    </lineage>
</organism>
<dbReference type="Pfam" id="PF00324">
    <property type="entry name" value="AA_permease"/>
    <property type="match status" value="1"/>
</dbReference>
<dbReference type="InterPro" id="IPR050524">
    <property type="entry name" value="APC_YAT"/>
</dbReference>
<evidence type="ECO:0000313" key="11">
    <source>
        <dbReference type="JaponicusDB" id="SJAG_04718"/>
    </source>
</evidence>
<dbReference type="HOGENOM" id="CLU_007946_12_1_1"/>
<dbReference type="InterPro" id="IPR004841">
    <property type="entry name" value="AA-permease/SLC12A_dom"/>
</dbReference>
<feature type="transmembrane region" description="Helical" evidence="8">
    <location>
        <begin position="488"/>
        <end position="508"/>
    </location>
</feature>
<evidence type="ECO:0000256" key="3">
    <source>
        <dbReference type="ARBA" id="ARBA00022692"/>
    </source>
</evidence>
<dbReference type="eggNOG" id="KOG1286">
    <property type="taxonomic scope" value="Eukaryota"/>
</dbReference>
<gene>
    <name evidence="11" type="primary">put4</name>
    <name evidence="10" type="ORF">SJAG_04718</name>
</gene>
<keyword evidence="3 8" id="KW-0812">Transmembrane</keyword>
<evidence type="ECO:0000256" key="5">
    <source>
        <dbReference type="ARBA" id="ARBA00022989"/>
    </source>
</evidence>
<dbReference type="STRING" id="402676.B6K7K4"/>